<evidence type="ECO:0000256" key="4">
    <source>
        <dbReference type="ARBA" id="ARBA00023001"/>
    </source>
</evidence>
<dbReference type="PROSITE" id="PS00659">
    <property type="entry name" value="GLYCOSYL_HYDROL_F5"/>
    <property type="match status" value="1"/>
</dbReference>
<comment type="similarity">
    <text evidence="8">Belongs to the glycosyl hydrolase 5 (cellulase A) family.</text>
</comment>
<evidence type="ECO:0000256" key="6">
    <source>
        <dbReference type="ARBA" id="ARBA00023295"/>
    </source>
</evidence>
<dbReference type="PANTHER" id="PTHR34142">
    <property type="entry name" value="ENDO-BETA-1,4-GLUCANASE A"/>
    <property type="match status" value="1"/>
</dbReference>
<dbReference type="RefSeq" id="WP_346045536.1">
    <property type="nucleotide sequence ID" value="NZ_BAAACP010000011.1"/>
</dbReference>
<name>A0ABP3XLD5_9FIRM</name>
<accession>A0ABP3XLD5</accession>
<reference evidence="12" key="1">
    <citation type="journal article" date="2019" name="Int. J. Syst. Evol. Microbiol.">
        <title>The Global Catalogue of Microorganisms (GCM) 10K type strain sequencing project: providing services to taxonomists for standard genome sequencing and annotation.</title>
        <authorList>
            <consortium name="The Broad Institute Genomics Platform"/>
            <consortium name="The Broad Institute Genome Sequencing Center for Infectious Disease"/>
            <person name="Wu L."/>
            <person name="Ma J."/>
        </authorList>
    </citation>
    <scope>NUCLEOTIDE SEQUENCE [LARGE SCALE GENOMIC DNA]</scope>
    <source>
        <strain evidence="12">JCM 6486</strain>
    </source>
</reference>
<comment type="catalytic activity">
    <reaction evidence="1">
        <text>Endohydrolysis of (1-&gt;4)-beta-D-glucosidic linkages in cellulose, lichenin and cereal beta-D-glucans.</text>
        <dbReference type="EC" id="3.2.1.4"/>
    </reaction>
</comment>
<keyword evidence="12" id="KW-1185">Reference proteome</keyword>
<evidence type="ECO:0000256" key="5">
    <source>
        <dbReference type="ARBA" id="ARBA00023277"/>
    </source>
</evidence>
<dbReference type="InterPro" id="IPR001547">
    <property type="entry name" value="Glyco_hydro_5"/>
</dbReference>
<protein>
    <recommendedName>
        <fullName evidence="2">cellulase</fullName>
        <ecNumber evidence="2">3.2.1.4</ecNumber>
    </recommendedName>
</protein>
<evidence type="ECO:0000259" key="10">
    <source>
        <dbReference type="Pfam" id="PF00150"/>
    </source>
</evidence>
<comment type="caution">
    <text evidence="11">The sequence shown here is derived from an EMBL/GenBank/DDBJ whole genome shotgun (WGS) entry which is preliminary data.</text>
</comment>
<keyword evidence="6 8" id="KW-0326">Glycosidase</keyword>
<dbReference type="EC" id="3.2.1.4" evidence="2"/>
<keyword evidence="5" id="KW-0119">Carbohydrate metabolism</keyword>
<keyword evidence="9" id="KW-0472">Membrane</keyword>
<dbReference type="InterPro" id="IPR018087">
    <property type="entry name" value="Glyco_hydro_5_CS"/>
</dbReference>
<evidence type="ECO:0000256" key="9">
    <source>
        <dbReference type="SAM" id="Phobius"/>
    </source>
</evidence>
<gene>
    <name evidence="11" type="ORF">GCM10008917_20050</name>
</gene>
<dbReference type="SUPFAM" id="SSF51445">
    <property type="entry name" value="(Trans)glycosidases"/>
    <property type="match status" value="1"/>
</dbReference>
<feature type="transmembrane region" description="Helical" evidence="9">
    <location>
        <begin position="12"/>
        <end position="30"/>
    </location>
</feature>
<evidence type="ECO:0000256" key="2">
    <source>
        <dbReference type="ARBA" id="ARBA00012601"/>
    </source>
</evidence>
<keyword evidence="7" id="KW-0624">Polysaccharide degradation</keyword>
<evidence type="ECO:0000313" key="12">
    <source>
        <dbReference type="Proteomes" id="UP001400965"/>
    </source>
</evidence>
<dbReference type="EMBL" id="BAAACP010000011">
    <property type="protein sequence ID" value="GAA0864869.1"/>
    <property type="molecule type" value="Genomic_DNA"/>
</dbReference>
<dbReference type="Proteomes" id="UP001400965">
    <property type="component" value="Unassembled WGS sequence"/>
</dbReference>
<evidence type="ECO:0000313" key="11">
    <source>
        <dbReference type="EMBL" id="GAA0864869.1"/>
    </source>
</evidence>
<sequence length="341" mass="39579">MFDKKIRKSRFNVIIFITLLISIFLNMFLLQKPNYSELDVNKNNSDKNGQLSVKGTNLVNEKGDIVRLKGMSSHGLMWYPEYINTRSLNTLSEYGANTIRLAMYTDQNKGYVYNKKEAMKNLLQGIENVLGADMYAIVDWHTLKDNDPNIHIEEAKKFFDEISTRYKDEPRVIYEIFNEPNGKTSWKDIKKYANTIIPIIRKNSPNAIILVGTPNYCVDIKSAINDPLDYKNIMYTYHLYTGTSDGGYKYLLSDALKNNIPVFISEWGFSPEKNSGEINFKKGREFLEFLNQNNISWINWSLSNKDEPHSFIRHDIDKLSNWNDDELTSVGKFVKDAFSNY</sequence>
<dbReference type="Gene3D" id="3.20.20.80">
    <property type="entry name" value="Glycosidases"/>
    <property type="match status" value="1"/>
</dbReference>
<keyword evidence="9" id="KW-0812">Transmembrane</keyword>
<proteinExistence type="inferred from homology"/>
<evidence type="ECO:0000256" key="1">
    <source>
        <dbReference type="ARBA" id="ARBA00000966"/>
    </source>
</evidence>
<keyword evidence="4" id="KW-0136">Cellulose degradation</keyword>
<dbReference type="InterPro" id="IPR017853">
    <property type="entry name" value="GH"/>
</dbReference>
<feature type="domain" description="Glycoside hydrolase family 5" evidence="10">
    <location>
        <begin position="59"/>
        <end position="305"/>
    </location>
</feature>
<keyword evidence="9" id="KW-1133">Transmembrane helix</keyword>
<evidence type="ECO:0000256" key="3">
    <source>
        <dbReference type="ARBA" id="ARBA00022801"/>
    </source>
</evidence>
<keyword evidence="3 8" id="KW-0378">Hydrolase</keyword>
<evidence type="ECO:0000256" key="8">
    <source>
        <dbReference type="RuleBase" id="RU361153"/>
    </source>
</evidence>
<evidence type="ECO:0000256" key="7">
    <source>
        <dbReference type="ARBA" id="ARBA00023326"/>
    </source>
</evidence>
<organism evidence="11 12">
    <name type="scientific">Paraclostridium tenue</name>
    <dbReference type="NCBI Taxonomy" id="1737"/>
    <lineage>
        <taxon>Bacteria</taxon>
        <taxon>Bacillati</taxon>
        <taxon>Bacillota</taxon>
        <taxon>Clostridia</taxon>
        <taxon>Peptostreptococcales</taxon>
        <taxon>Peptostreptococcaceae</taxon>
        <taxon>Paraclostridium</taxon>
    </lineage>
</organism>
<dbReference type="PANTHER" id="PTHR34142:SF1">
    <property type="entry name" value="GLYCOSIDE HYDROLASE FAMILY 5 DOMAIN-CONTAINING PROTEIN"/>
    <property type="match status" value="1"/>
</dbReference>
<dbReference type="Pfam" id="PF00150">
    <property type="entry name" value="Cellulase"/>
    <property type="match status" value="1"/>
</dbReference>